<protein>
    <submittedName>
        <fullName evidence="1">Cysteine-rich RLK (RECEPTOR-like protein kinase) 8</fullName>
    </submittedName>
</protein>
<proteinExistence type="predicted"/>
<dbReference type="GO" id="GO:0016301">
    <property type="term" value="F:kinase activity"/>
    <property type="evidence" value="ECO:0007669"/>
    <property type="project" value="UniProtKB-KW"/>
</dbReference>
<dbReference type="HOGENOM" id="CLU_001650_6_2_1"/>
<dbReference type="EMBL" id="CM001882">
    <property type="protein sequence ID" value="EOY03877.1"/>
    <property type="molecule type" value="Genomic_DNA"/>
</dbReference>
<keyword evidence="1" id="KW-0808">Transferase</keyword>
<dbReference type="Proteomes" id="UP000026915">
    <property type="component" value="Chromosome 4"/>
</dbReference>
<organism evidence="1 2">
    <name type="scientific">Theobroma cacao</name>
    <name type="common">Cacao</name>
    <name type="synonym">Cocoa</name>
    <dbReference type="NCBI Taxonomy" id="3641"/>
    <lineage>
        <taxon>Eukaryota</taxon>
        <taxon>Viridiplantae</taxon>
        <taxon>Streptophyta</taxon>
        <taxon>Embryophyta</taxon>
        <taxon>Tracheophyta</taxon>
        <taxon>Spermatophyta</taxon>
        <taxon>Magnoliopsida</taxon>
        <taxon>eudicotyledons</taxon>
        <taxon>Gunneridae</taxon>
        <taxon>Pentapetalae</taxon>
        <taxon>rosids</taxon>
        <taxon>malvids</taxon>
        <taxon>Malvales</taxon>
        <taxon>Malvaceae</taxon>
        <taxon>Byttnerioideae</taxon>
        <taxon>Theobroma</taxon>
    </lineage>
</organism>
<dbReference type="Gramene" id="EOY03877">
    <property type="protein sequence ID" value="EOY03877"/>
    <property type="gene ID" value="TCM_019086"/>
</dbReference>
<keyword evidence="2" id="KW-1185">Reference proteome</keyword>
<reference evidence="1 2" key="1">
    <citation type="journal article" date="2013" name="Genome Biol.">
        <title>The genome sequence of the most widely cultivated cacao type and its use to identify candidate genes regulating pod color.</title>
        <authorList>
            <person name="Motamayor J.C."/>
            <person name="Mockaitis K."/>
            <person name="Schmutz J."/>
            <person name="Haiminen N."/>
            <person name="Iii D.L."/>
            <person name="Cornejo O."/>
            <person name="Findley S.D."/>
            <person name="Zheng P."/>
            <person name="Utro F."/>
            <person name="Royaert S."/>
            <person name="Saski C."/>
            <person name="Jenkins J."/>
            <person name="Podicheti R."/>
            <person name="Zhao M."/>
            <person name="Scheffler B.E."/>
            <person name="Stack J.C."/>
            <person name="Feltus F.A."/>
            <person name="Mustiga G.M."/>
            <person name="Amores F."/>
            <person name="Phillips W."/>
            <person name="Marelli J.P."/>
            <person name="May G.D."/>
            <person name="Shapiro H."/>
            <person name="Ma J."/>
            <person name="Bustamante C.D."/>
            <person name="Schnell R.J."/>
            <person name="Main D."/>
            <person name="Gilbert D."/>
            <person name="Parida L."/>
            <person name="Kuhn D.N."/>
        </authorList>
    </citation>
    <scope>NUCLEOTIDE SEQUENCE [LARGE SCALE GENOMIC DNA]</scope>
    <source>
        <strain evidence="2">cv. Matina 1-6</strain>
    </source>
</reference>
<evidence type="ECO:0000313" key="1">
    <source>
        <dbReference type="EMBL" id="EOY03877.1"/>
    </source>
</evidence>
<dbReference type="InParanoid" id="A0A061EHI8"/>
<gene>
    <name evidence="1" type="ORF">TCM_019086</name>
</gene>
<keyword evidence="1" id="KW-0418">Kinase</keyword>
<dbReference type="eggNOG" id="KOG0017">
    <property type="taxonomic scope" value="Eukaryota"/>
</dbReference>
<dbReference type="PANTHER" id="PTHR11439">
    <property type="entry name" value="GAG-POL-RELATED RETROTRANSPOSON"/>
    <property type="match status" value="1"/>
</dbReference>
<sequence length="165" mass="18859">MYSVSFLSRFMKEPTDQHYTAAKRVLKYLKGTLNHEIHFTRFPKFKLIGYSDCDWAGNIDDSKSTSGYVFTLGNGAFSWNTHKQSVVAQSSTEAEYISAASASNQAIWLRKLLTDLQFPQNHATDLFVDNKFAIAFTKNPVNHGKMKHIHVKFHSIRDLCSVLFF</sequence>
<accession>A0A061EHI8</accession>
<evidence type="ECO:0000313" key="2">
    <source>
        <dbReference type="Proteomes" id="UP000026915"/>
    </source>
</evidence>
<dbReference type="CDD" id="cd09272">
    <property type="entry name" value="RNase_HI_RT_Ty1"/>
    <property type="match status" value="1"/>
</dbReference>
<dbReference type="OMA" id="AFSWNTH"/>
<name>A0A061EHI8_THECC</name>
<dbReference type="AlphaFoldDB" id="A0A061EHI8"/>
<dbReference type="STRING" id="3641.A0A061EHI8"/>
<dbReference type="PANTHER" id="PTHR11439:SF498">
    <property type="entry name" value="DNAK FAMILY PROTEIN"/>
    <property type="match status" value="1"/>
</dbReference>